<evidence type="ECO:0000259" key="2">
    <source>
        <dbReference type="PROSITE" id="PS50125"/>
    </source>
</evidence>
<dbReference type="GO" id="GO:0035556">
    <property type="term" value="P:intracellular signal transduction"/>
    <property type="evidence" value="ECO:0007669"/>
    <property type="project" value="InterPro"/>
</dbReference>
<evidence type="ECO:0000256" key="1">
    <source>
        <dbReference type="PROSITE-ProRule" id="PRU00339"/>
    </source>
</evidence>
<keyword evidence="1" id="KW-0802">TPR repeat</keyword>
<reference evidence="3" key="2">
    <citation type="submission" date="2020-09" db="EMBL/GenBank/DDBJ databases">
        <authorList>
            <person name="Sun Q."/>
            <person name="Zhou Y."/>
        </authorList>
    </citation>
    <scope>NUCLEOTIDE SEQUENCE</scope>
    <source>
        <strain evidence="3">CGMCC 1.15367</strain>
    </source>
</reference>
<dbReference type="CDD" id="cd07302">
    <property type="entry name" value="CHD"/>
    <property type="match status" value="1"/>
</dbReference>
<comment type="caution">
    <text evidence="3">The sequence shown here is derived from an EMBL/GenBank/DDBJ whole genome shotgun (WGS) entry which is preliminary data.</text>
</comment>
<dbReference type="PROSITE" id="PS50005">
    <property type="entry name" value="TPR"/>
    <property type="match status" value="1"/>
</dbReference>
<dbReference type="GO" id="GO:0006171">
    <property type="term" value="P:cAMP biosynthetic process"/>
    <property type="evidence" value="ECO:0007669"/>
    <property type="project" value="TreeGrafter"/>
</dbReference>
<dbReference type="Proteomes" id="UP000644699">
    <property type="component" value="Unassembled WGS sequence"/>
</dbReference>
<dbReference type="InterPro" id="IPR050697">
    <property type="entry name" value="Adenylyl/Guanylyl_Cyclase_3/4"/>
</dbReference>
<dbReference type="SMART" id="SM00028">
    <property type="entry name" value="TPR"/>
    <property type="match status" value="2"/>
</dbReference>
<dbReference type="PANTHER" id="PTHR43081">
    <property type="entry name" value="ADENYLATE CYCLASE, TERMINAL-DIFFERENTIATION SPECIFIC-RELATED"/>
    <property type="match status" value="1"/>
</dbReference>
<accession>A0A917EAG8</accession>
<proteinExistence type="predicted"/>
<feature type="repeat" description="TPR" evidence="1">
    <location>
        <begin position="450"/>
        <end position="483"/>
    </location>
</feature>
<dbReference type="Pfam" id="PF00211">
    <property type="entry name" value="Guanylate_cyc"/>
    <property type="match status" value="1"/>
</dbReference>
<protein>
    <submittedName>
        <fullName evidence="3">Adenylate cyclase 3</fullName>
    </submittedName>
</protein>
<dbReference type="SUPFAM" id="SSF55073">
    <property type="entry name" value="Nucleotide cyclase"/>
    <property type="match status" value="1"/>
</dbReference>
<dbReference type="EMBL" id="BMIQ01000006">
    <property type="protein sequence ID" value="GGE15120.1"/>
    <property type="molecule type" value="Genomic_DNA"/>
</dbReference>
<evidence type="ECO:0000313" key="4">
    <source>
        <dbReference type="Proteomes" id="UP000644699"/>
    </source>
</evidence>
<name>A0A917EAG8_9HYPH</name>
<dbReference type="InterPro" id="IPR001054">
    <property type="entry name" value="A/G_cyclase"/>
</dbReference>
<dbReference type="PANTHER" id="PTHR43081:SF19">
    <property type="entry name" value="PH-SENSITIVE ADENYLATE CYCLASE RV1264"/>
    <property type="match status" value="1"/>
</dbReference>
<keyword evidence="4" id="KW-1185">Reference proteome</keyword>
<dbReference type="AlphaFoldDB" id="A0A917EAG8"/>
<gene>
    <name evidence="3" type="primary">cya3</name>
    <name evidence="3" type="ORF">GCM10011390_37780</name>
</gene>
<organism evidence="3 4">
    <name type="scientific">Aureimonas endophytica</name>
    <dbReference type="NCBI Taxonomy" id="2027858"/>
    <lineage>
        <taxon>Bacteria</taxon>
        <taxon>Pseudomonadati</taxon>
        <taxon>Pseudomonadota</taxon>
        <taxon>Alphaproteobacteria</taxon>
        <taxon>Hyphomicrobiales</taxon>
        <taxon>Aurantimonadaceae</taxon>
        <taxon>Aureimonas</taxon>
    </lineage>
</organism>
<dbReference type="Gene3D" id="3.40.50.10070">
    <property type="entry name" value="TolB, N-terminal domain"/>
    <property type="match status" value="1"/>
</dbReference>
<dbReference type="InterPro" id="IPR011990">
    <property type="entry name" value="TPR-like_helical_dom_sf"/>
</dbReference>
<dbReference type="Gene3D" id="1.25.40.10">
    <property type="entry name" value="Tetratricopeptide repeat domain"/>
    <property type="match status" value="1"/>
</dbReference>
<dbReference type="InterPro" id="IPR019734">
    <property type="entry name" value="TPR_rpt"/>
</dbReference>
<dbReference type="Gene3D" id="3.30.70.1230">
    <property type="entry name" value="Nucleotide cyclase"/>
    <property type="match status" value="1"/>
</dbReference>
<dbReference type="SUPFAM" id="SSF48452">
    <property type="entry name" value="TPR-like"/>
    <property type="match status" value="1"/>
</dbReference>
<dbReference type="GO" id="GO:0004016">
    <property type="term" value="F:adenylate cyclase activity"/>
    <property type="evidence" value="ECO:0007669"/>
    <property type="project" value="UniProtKB-ARBA"/>
</dbReference>
<dbReference type="InterPro" id="IPR029787">
    <property type="entry name" value="Nucleotide_cyclase"/>
</dbReference>
<evidence type="ECO:0000313" key="3">
    <source>
        <dbReference type="EMBL" id="GGE15120.1"/>
    </source>
</evidence>
<feature type="domain" description="Guanylate cyclase" evidence="2">
    <location>
        <begin position="10"/>
        <end position="123"/>
    </location>
</feature>
<sequence>MDASRRRLAAILSMDVEGFSTLVEADEAGTLEAVGRMQRDRVLLTIGDFGGHVFKNTGDGCLAEFTSAVNAVAWASAFQRAMNGEDGQEGVRLRVRIGIVVGDVVVIGDDRFGEGVNLAARVQTVAPPGGMAISRGVFEYLAGKTDIYFTDIGEQALKGLTERHRIWIWDPKLVGVRRRRRVAVPDPATQPSIVVLPFDNLGGGEGRDGFVDGMVEEITASLSQVREFLVIARHSAYAYKGRSVDVRTIAAELGVRYLLEGSLRFSGERMRVSLRLVDGGSGAQIWSDRLDAQTDDMFEAQDRIAEMVSGALHPTIRQAEIERSRRKAPQNLAAYDLVMRALPHLWAHRREDNPQAIALLDEALALEPSNGRAAAVGSWARAQQIAYNWSPDLAAERAAGRILIERASGAVDDDPLALTALATAIMLIDGQIDRADALIDRAVAIDVNHAWAWTRRGFSRVYRGRPEEAFACFERANRLSPRDPFSFNSFIGMGLAHFASGRPREALVWTRRALAEKPGMSWPYRDVATFAAAAGEMETARDALNRFLVGRPEMTANFARDAMSFMNPALLARYVDGLVAAGLIDDRVEGVRAARA</sequence>
<dbReference type="PROSITE" id="PS50125">
    <property type="entry name" value="GUANYLATE_CYCLASE_2"/>
    <property type="match status" value="1"/>
</dbReference>
<reference evidence="3" key="1">
    <citation type="journal article" date="2014" name="Int. J. Syst. Evol. Microbiol.">
        <title>Complete genome sequence of Corynebacterium casei LMG S-19264T (=DSM 44701T), isolated from a smear-ripened cheese.</title>
        <authorList>
            <consortium name="US DOE Joint Genome Institute (JGI-PGF)"/>
            <person name="Walter F."/>
            <person name="Albersmeier A."/>
            <person name="Kalinowski J."/>
            <person name="Ruckert C."/>
        </authorList>
    </citation>
    <scope>NUCLEOTIDE SEQUENCE</scope>
    <source>
        <strain evidence="3">CGMCC 1.15367</strain>
    </source>
</reference>
<dbReference type="RefSeq" id="WP_188911271.1">
    <property type="nucleotide sequence ID" value="NZ_BMIQ01000006.1"/>
</dbReference>